<keyword evidence="2" id="KW-1003">Cell membrane</keyword>
<reference evidence="7" key="1">
    <citation type="submission" date="2006-10" db="EMBL/GenBank/DDBJ databases">
        <title>Complete sequence of Solibacter usitatus Ellin6076.</title>
        <authorList>
            <consortium name="US DOE Joint Genome Institute"/>
            <person name="Copeland A."/>
            <person name="Lucas S."/>
            <person name="Lapidus A."/>
            <person name="Barry K."/>
            <person name="Detter J.C."/>
            <person name="Glavina del Rio T."/>
            <person name="Hammon N."/>
            <person name="Israni S."/>
            <person name="Dalin E."/>
            <person name="Tice H."/>
            <person name="Pitluck S."/>
            <person name="Thompson L.S."/>
            <person name="Brettin T."/>
            <person name="Bruce D."/>
            <person name="Han C."/>
            <person name="Tapia R."/>
            <person name="Gilna P."/>
            <person name="Schmutz J."/>
            <person name="Larimer F."/>
            <person name="Land M."/>
            <person name="Hauser L."/>
            <person name="Kyrpides N."/>
            <person name="Mikhailova N."/>
            <person name="Janssen P.H."/>
            <person name="Kuske C.R."/>
            <person name="Richardson P."/>
        </authorList>
    </citation>
    <scope>NUCLEOTIDE SEQUENCE</scope>
    <source>
        <strain evidence="7">Ellin6076</strain>
    </source>
</reference>
<dbReference type="KEGG" id="sus:Acid_6113"/>
<organism evidence="7">
    <name type="scientific">Solibacter usitatus (strain Ellin6076)</name>
    <dbReference type="NCBI Taxonomy" id="234267"/>
    <lineage>
        <taxon>Bacteria</taxon>
        <taxon>Pseudomonadati</taxon>
        <taxon>Acidobacteriota</taxon>
        <taxon>Terriglobia</taxon>
        <taxon>Bryobacterales</taxon>
        <taxon>Solibacteraceae</taxon>
        <taxon>Candidatus Solibacter</taxon>
    </lineage>
</organism>
<gene>
    <name evidence="7" type="ordered locus">Acid_6113</name>
</gene>
<evidence type="ECO:0000256" key="4">
    <source>
        <dbReference type="ARBA" id="ARBA00022989"/>
    </source>
</evidence>
<feature type="transmembrane region" description="Helical" evidence="6">
    <location>
        <begin position="68"/>
        <end position="86"/>
    </location>
</feature>
<evidence type="ECO:0000256" key="3">
    <source>
        <dbReference type="ARBA" id="ARBA00022692"/>
    </source>
</evidence>
<dbReference type="STRING" id="234267.Acid_6113"/>
<proteinExistence type="predicted"/>
<feature type="transmembrane region" description="Helical" evidence="6">
    <location>
        <begin position="247"/>
        <end position="265"/>
    </location>
</feature>
<keyword evidence="4 6" id="KW-1133">Transmembrane helix</keyword>
<accession>Q01TI0</accession>
<feature type="transmembrane region" description="Helical" evidence="6">
    <location>
        <begin position="193"/>
        <end position="214"/>
    </location>
</feature>
<evidence type="ECO:0000256" key="1">
    <source>
        <dbReference type="ARBA" id="ARBA00004651"/>
    </source>
</evidence>
<dbReference type="InterPro" id="IPR001851">
    <property type="entry name" value="ABC_transp_permease"/>
</dbReference>
<dbReference type="HOGENOM" id="CLU_040769_1_0_0"/>
<dbReference type="GO" id="GO:0005886">
    <property type="term" value="C:plasma membrane"/>
    <property type="evidence" value="ECO:0007669"/>
    <property type="project" value="UniProtKB-SubCell"/>
</dbReference>
<dbReference type="Pfam" id="PF02653">
    <property type="entry name" value="BPD_transp_2"/>
    <property type="match status" value="1"/>
</dbReference>
<evidence type="ECO:0000256" key="6">
    <source>
        <dbReference type="SAM" id="Phobius"/>
    </source>
</evidence>
<evidence type="ECO:0000313" key="7">
    <source>
        <dbReference type="EMBL" id="ABJ87040.1"/>
    </source>
</evidence>
<feature type="transmembrane region" description="Helical" evidence="6">
    <location>
        <begin position="144"/>
        <end position="165"/>
    </location>
</feature>
<keyword evidence="5 6" id="KW-0472">Membrane</keyword>
<comment type="subcellular location">
    <subcellularLocation>
        <location evidence="1">Cell membrane</location>
        <topology evidence="1">Multi-pass membrane protein</topology>
    </subcellularLocation>
</comment>
<evidence type="ECO:0000256" key="5">
    <source>
        <dbReference type="ARBA" id="ARBA00023136"/>
    </source>
</evidence>
<feature type="transmembrane region" description="Helical" evidence="6">
    <location>
        <begin position="45"/>
        <end position="62"/>
    </location>
</feature>
<dbReference type="PANTHER" id="PTHR43370">
    <property type="entry name" value="SUGAR ABC TRANSPORTER INTEGRAL MEMBRANE PROTEIN-RELATED"/>
    <property type="match status" value="1"/>
</dbReference>
<name>Q01TI0_SOLUE</name>
<evidence type="ECO:0000256" key="2">
    <source>
        <dbReference type="ARBA" id="ARBA00022475"/>
    </source>
</evidence>
<dbReference type="eggNOG" id="COG1079">
    <property type="taxonomic scope" value="Bacteria"/>
</dbReference>
<dbReference type="InParanoid" id="Q01TI0"/>
<sequence precursor="true">MQAEAAMGASGVLLGVAAGAVRGSIPYLFVSLGECLTEKSGKINLGMEGVLLMGAMTAFGVSDWSGSPWLGLAAAAMVGALLGALHAGLTRFPKVSDIAAGIAMILFGSGLAFFFGKKFVAPMAPQLPLVDFGFWSSTPALRSALRVSPLFLFGIALAFMLDFVFRRTRWGLQVRASGDDPVAARSIGIPVNAVRMTATVVGASLAAVGGAHLTLYFPGIWSEGISGGQGLMAVALVIFARWSPLRCMAAALLFGGAQALGPSLQAVGQSGYYHLFNASPYVLTLVLMIATCSRYGGISGAPGALGKNA</sequence>
<feature type="transmembrane region" description="Helical" evidence="6">
    <location>
        <begin position="271"/>
        <end position="290"/>
    </location>
</feature>
<feature type="transmembrane region" description="Helical" evidence="6">
    <location>
        <begin position="12"/>
        <end position="33"/>
    </location>
</feature>
<dbReference type="OrthoDB" id="9792579at2"/>
<feature type="transmembrane region" description="Helical" evidence="6">
    <location>
        <begin position="98"/>
        <end position="116"/>
    </location>
</feature>
<dbReference type="CDD" id="cd06580">
    <property type="entry name" value="TM_PBP1_transp_TpRbsC_like"/>
    <property type="match status" value="1"/>
</dbReference>
<protein>
    <submittedName>
        <fullName evidence="7">Inner-membrane translocator</fullName>
    </submittedName>
</protein>
<keyword evidence="3 6" id="KW-0812">Transmembrane</keyword>
<dbReference type="AlphaFoldDB" id="Q01TI0"/>
<dbReference type="GO" id="GO:0022857">
    <property type="term" value="F:transmembrane transporter activity"/>
    <property type="evidence" value="ECO:0007669"/>
    <property type="project" value="InterPro"/>
</dbReference>
<dbReference type="PANTHER" id="PTHR43370:SF2">
    <property type="entry name" value="ABC TRANSPORTER PERMEASE PROTEIN"/>
    <property type="match status" value="1"/>
</dbReference>
<dbReference type="EMBL" id="CP000473">
    <property type="protein sequence ID" value="ABJ87040.1"/>
    <property type="molecule type" value="Genomic_DNA"/>
</dbReference>